<evidence type="ECO:0000256" key="2">
    <source>
        <dbReference type="ARBA" id="ARBA00010190"/>
    </source>
</evidence>
<dbReference type="Gene3D" id="3.30.470.20">
    <property type="entry name" value="ATP-grasp fold, B domain"/>
    <property type="match status" value="1"/>
</dbReference>
<dbReference type="InParanoid" id="A0A165SH37"/>
<dbReference type="FunFam" id="3.30.200.20:FF:000392">
    <property type="entry name" value="Phosphoribosylaminoimidazole-succinocarboxamide synthase"/>
    <property type="match status" value="1"/>
</dbReference>
<dbReference type="SUPFAM" id="SSF56104">
    <property type="entry name" value="SAICAR synthase-like"/>
    <property type="match status" value="1"/>
</dbReference>
<dbReference type="PROSITE" id="PS01058">
    <property type="entry name" value="SAICAR_SYNTHETASE_2"/>
    <property type="match status" value="1"/>
</dbReference>
<evidence type="ECO:0000256" key="3">
    <source>
        <dbReference type="ARBA" id="ARBA00012217"/>
    </source>
</evidence>
<keyword evidence="8" id="KW-0067">ATP-binding</keyword>
<evidence type="ECO:0000256" key="8">
    <source>
        <dbReference type="ARBA" id="ARBA00022840"/>
    </source>
</evidence>
<dbReference type="GO" id="GO:0005524">
    <property type="term" value="F:ATP binding"/>
    <property type="evidence" value="ECO:0007669"/>
    <property type="project" value="UniProtKB-KW"/>
</dbReference>
<accession>A0A165SH37</accession>
<dbReference type="AlphaFoldDB" id="A0A165SH37"/>
<dbReference type="InterPro" id="IPR001636">
    <property type="entry name" value="SAICAR_synth"/>
</dbReference>
<dbReference type="PANTHER" id="PTHR43700">
    <property type="entry name" value="PHOSPHORIBOSYLAMINOIMIDAZOLE-SUCCINOCARBOXAMIDE SYNTHASE"/>
    <property type="match status" value="1"/>
</dbReference>
<keyword evidence="7" id="KW-0658">Purine biosynthesis</keyword>
<evidence type="ECO:0000313" key="11">
    <source>
        <dbReference type="EMBL" id="KZT25153.1"/>
    </source>
</evidence>
<dbReference type="InterPro" id="IPR018236">
    <property type="entry name" value="SAICAR_synthetase_CS"/>
</dbReference>
<dbReference type="HAMAP" id="MF_00137">
    <property type="entry name" value="SAICAR_synth"/>
    <property type="match status" value="1"/>
</dbReference>
<protein>
    <recommendedName>
        <fullName evidence="4">Phosphoribosylaminoimidazole-succinocarboxamide synthase</fullName>
        <ecNumber evidence="3">6.3.2.6</ecNumber>
    </recommendedName>
    <alternativeName>
        <fullName evidence="9">SAICAR synthetase</fullName>
    </alternativeName>
</protein>
<comment type="similarity">
    <text evidence="2">Belongs to the SAICAR synthetase family.</text>
</comment>
<evidence type="ECO:0000256" key="9">
    <source>
        <dbReference type="ARBA" id="ARBA00030409"/>
    </source>
</evidence>
<dbReference type="Gene3D" id="3.30.200.20">
    <property type="entry name" value="Phosphorylase Kinase, domain 1"/>
    <property type="match status" value="1"/>
</dbReference>
<dbReference type="NCBIfam" id="NF010568">
    <property type="entry name" value="PRK13961.1"/>
    <property type="match status" value="1"/>
</dbReference>
<dbReference type="CDD" id="cd01414">
    <property type="entry name" value="SAICAR_synt_Sc"/>
    <property type="match status" value="1"/>
</dbReference>
<proteinExistence type="inferred from homology"/>
<evidence type="ECO:0000256" key="6">
    <source>
        <dbReference type="ARBA" id="ARBA00022741"/>
    </source>
</evidence>
<evidence type="ECO:0000256" key="5">
    <source>
        <dbReference type="ARBA" id="ARBA00022598"/>
    </source>
</evidence>
<dbReference type="PANTHER" id="PTHR43700:SF1">
    <property type="entry name" value="PHOSPHORIBOSYLAMINOIMIDAZOLE-SUCCINOCARBOXAMIDE SYNTHASE"/>
    <property type="match status" value="1"/>
</dbReference>
<dbReference type="GO" id="GO:0006189">
    <property type="term" value="P:'de novo' IMP biosynthetic process"/>
    <property type="evidence" value="ECO:0007669"/>
    <property type="project" value="UniProtKB-UniPathway"/>
</dbReference>
<dbReference type="Pfam" id="PF01259">
    <property type="entry name" value="SAICAR_synt"/>
    <property type="match status" value="1"/>
</dbReference>
<gene>
    <name evidence="11" type="ORF">NEOLEDRAFT_1133906</name>
</gene>
<keyword evidence="6" id="KW-0547">Nucleotide-binding</keyword>
<dbReference type="EMBL" id="KV425573">
    <property type="protein sequence ID" value="KZT25153.1"/>
    <property type="molecule type" value="Genomic_DNA"/>
</dbReference>
<dbReference type="GO" id="GO:0004639">
    <property type="term" value="F:phosphoribosylaminoimidazolesuccinocarboxamide synthase activity"/>
    <property type="evidence" value="ECO:0007669"/>
    <property type="project" value="UniProtKB-EC"/>
</dbReference>
<dbReference type="InterPro" id="IPR028923">
    <property type="entry name" value="SAICAR_synt/ADE2_N"/>
</dbReference>
<keyword evidence="5" id="KW-0436">Ligase</keyword>
<dbReference type="Proteomes" id="UP000076761">
    <property type="component" value="Unassembled WGS sequence"/>
</dbReference>
<name>A0A165SH37_9AGAM</name>
<evidence type="ECO:0000256" key="7">
    <source>
        <dbReference type="ARBA" id="ARBA00022755"/>
    </source>
</evidence>
<dbReference type="STRING" id="1314782.A0A165SH37"/>
<dbReference type="OrthoDB" id="9991235at2759"/>
<sequence length="311" mass="34426">MTETALIHSNLPGLTLLSKGKVRDIYATSSPDHLLFVASDRISAYDVILRNGVPGKGKVLTQISLFWFDKLKDVIPNHFVTSNVDEMPAEVRQYKDQLEGRSMLVKKAKVVPLEAIVRGYLTGSGWAEYNRSGTVHGIQLPAGLVESQKLPAPLFTPSTKAEQGAHDENISPERAAKLIGQELYDKISSVAVELYKKAAEYAESRGLILADTKFEFGVVSSPGSPETLLLIDEVLTPDSSRYWPLEGYAPGRGQPSFDKQYLRDWLVQTGFRKGLEEGPNGEGWAMTPEVIEGTRKRYVDVVKMLMGDEQK</sequence>
<dbReference type="FunCoup" id="A0A165SH37">
    <property type="interactions" value="382"/>
</dbReference>
<dbReference type="EC" id="6.3.2.6" evidence="3"/>
<evidence type="ECO:0000259" key="10">
    <source>
        <dbReference type="Pfam" id="PF01259"/>
    </source>
</evidence>
<dbReference type="FunFam" id="3.30.470.20:FF:000015">
    <property type="entry name" value="Phosphoribosylaminoimidazole-succinocarboxamide synthase"/>
    <property type="match status" value="1"/>
</dbReference>
<evidence type="ECO:0000256" key="4">
    <source>
        <dbReference type="ARBA" id="ARBA00016460"/>
    </source>
</evidence>
<dbReference type="NCBIfam" id="TIGR00081">
    <property type="entry name" value="purC"/>
    <property type="match status" value="1"/>
</dbReference>
<dbReference type="UniPathway" id="UPA00074">
    <property type="reaction ID" value="UER00131"/>
</dbReference>
<organism evidence="11 12">
    <name type="scientific">Neolentinus lepideus HHB14362 ss-1</name>
    <dbReference type="NCBI Taxonomy" id="1314782"/>
    <lineage>
        <taxon>Eukaryota</taxon>
        <taxon>Fungi</taxon>
        <taxon>Dikarya</taxon>
        <taxon>Basidiomycota</taxon>
        <taxon>Agaricomycotina</taxon>
        <taxon>Agaricomycetes</taxon>
        <taxon>Gloeophyllales</taxon>
        <taxon>Gloeophyllaceae</taxon>
        <taxon>Neolentinus</taxon>
    </lineage>
</organism>
<feature type="domain" description="SAICAR synthetase/ADE2 N-terminal" evidence="10">
    <location>
        <begin position="17"/>
        <end position="269"/>
    </location>
</feature>
<comment type="pathway">
    <text evidence="1">Purine metabolism; IMP biosynthesis via de novo pathway; 5-amino-1-(5-phospho-D-ribosyl)imidazole-4-carboxamide from 5-amino-1-(5-phospho-D-ribosyl)imidazole-4-carboxylate: step 1/2.</text>
</comment>
<dbReference type="GO" id="GO:0005737">
    <property type="term" value="C:cytoplasm"/>
    <property type="evidence" value="ECO:0007669"/>
    <property type="project" value="TreeGrafter"/>
</dbReference>
<evidence type="ECO:0000256" key="1">
    <source>
        <dbReference type="ARBA" id="ARBA00004672"/>
    </source>
</evidence>
<keyword evidence="12" id="KW-1185">Reference proteome</keyword>
<evidence type="ECO:0000313" key="12">
    <source>
        <dbReference type="Proteomes" id="UP000076761"/>
    </source>
</evidence>
<dbReference type="PROSITE" id="PS01057">
    <property type="entry name" value="SAICAR_SYNTHETASE_1"/>
    <property type="match status" value="1"/>
</dbReference>
<reference evidence="11 12" key="1">
    <citation type="journal article" date="2016" name="Mol. Biol. Evol.">
        <title>Comparative Genomics of Early-Diverging Mushroom-Forming Fungi Provides Insights into the Origins of Lignocellulose Decay Capabilities.</title>
        <authorList>
            <person name="Nagy L.G."/>
            <person name="Riley R."/>
            <person name="Tritt A."/>
            <person name="Adam C."/>
            <person name="Daum C."/>
            <person name="Floudas D."/>
            <person name="Sun H."/>
            <person name="Yadav J.S."/>
            <person name="Pangilinan J."/>
            <person name="Larsson K.H."/>
            <person name="Matsuura K."/>
            <person name="Barry K."/>
            <person name="Labutti K."/>
            <person name="Kuo R."/>
            <person name="Ohm R.A."/>
            <person name="Bhattacharya S.S."/>
            <person name="Shirouzu T."/>
            <person name="Yoshinaga Y."/>
            <person name="Martin F.M."/>
            <person name="Grigoriev I.V."/>
            <person name="Hibbett D.S."/>
        </authorList>
    </citation>
    <scope>NUCLEOTIDE SEQUENCE [LARGE SCALE GENOMIC DNA]</scope>
    <source>
        <strain evidence="11 12">HHB14362 ss-1</strain>
    </source>
</reference>